<feature type="region of interest" description="Disordered" evidence="2">
    <location>
        <begin position="158"/>
        <end position="391"/>
    </location>
</feature>
<feature type="compositionally biased region" description="Low complexity" evidence="2">
    <location>
        <begin position="353"/>
        <end position="370"/>
    </location>
</feature>
<dbReference type="PANTHER" id="PTHR10380">
    <property type="entry name" value="CUTICLE PROTEIN"/>
    <property type="match status" value="1"/>
</dbReference>
<dbReference type="AlphaFoldDB" id="A0A1S3D9N8"/>
<evidence type="ECO:0000256" key="1">
    <source>
        <dbReference type="PROSITE-ProRule" id="PRU00497"/>
    </source>
</evidence>
<feature type="compositionally biased region" description="Low complexity" evidence="2">
    <location>
        <begin position="250"/>
        <end position="270"/>
    </location>
</feature>
<dbReference type="InterPro" id="IPR000618">
    <property type="entry name" value="Insect_cuticle"/>
</dbReference>
<keyword evidence="3" id="KW-0732">Signal</keyword>
<dbReference type="KEGG" id="dci:103514103"/>
<organism evidence="4 5">
    <name type="scientific">Diaphorina citri</name>
    <name type="common">Asian citrus psyllid</name>
    <dbReference type="NCBI Taxonomy" id="121845"/>
    <lineage>
        <taxon>Eukaryota</taxon>
        <taxon>Metazoa</taxon>
        <taxon>Ecdysozoa</taxon>
        <taxon>Arthropoda</taxon>
        <taxon>Hexapoda</taxon>
        <taxon>Insecta</taxon>
        <taxon>Pterygota</taxon>
        <taxon>Neoptera</taxon>
        <taxon>Paraneoptera</taxon>
        <taxon>Hemiptera</taxon>
        <taxon>Sternorrhyncha</taxon>
        <taxon>Psylloidea</taxon>
        <taxon>Psyllidae</taxon>
        <taxon>Diaphorininae</taxon>
        <taxon>Diaphorina</taxon>
    </lineage>
</organism>
<feature type="compositionally biased region" description="Pro residues" evidence="2">
    <location>
        <begin position="239"/>
        <end position="249"/>
    </location>
</feature>
<evidence type="ECO:0000313" key="4">
    <source>
        <dbReference type="Proteomes" id="UP000079169"/>
    </source>
</evidence>
<evidence type="ECO:0000256" key="2">
    <source>
        <dbReference type="SAM" id="MobiDB-lite"/>
    </source>
</evidence>
<feature type="signal peptide" evidence="3">
    <location>
        <begin position="1"/>
        <end position="21"/>
    </location>
</feature>
<dbReference type="STRING" id="121845.A0A1S3D9N8"/>
<dbReference type="InterPro" id="IPR050468">
    <property type="entry name" value="Cuticle_Struct_Prot"/>
</dbReference>
<name>A0A1S3D9N8_DIACI</name>
<dbReference type="GeneID" id="103514103"/>
<dbReference type="RefSeq" id="XP_008477190.1">
    <property type="nucleotide sequence ID" value="XM_008478968.3"/>
</dbReference>
<dbReference type="OMA" id="GAQDYQD"/>
<keyword evidence="1" id="KW-0193">Cuticle</keyword>
<evidence type="ECO:0000313" key="6">
    <source>
        <dbReference type="RefSeq" id="XP_026682964.1"/>
    </source>
</evidence>
<feature type="chain" id="PRO_5044565824" evidence="3">
    <location>
        <begin position="22"/>
        <end position="417"/>
    </location>
</feature>
<feature type="compositionally biased region" description="Pro residues" evidence="2">
    <location>
        <begin position="371"/>
        <end position="382"/>
    </location>
</feature>
<dbReference type="RefSeq" id="XP_026682964.1">
    <property type="nucleotide sequence ID" value="XM_026827163.1"/>
</dbReference>
<feature type="compositionally biased region" description="Polar residues" evidence="2">
    <location>
        <begin position="55"/>
        <end position="67"/>
    </location>
</feature>
<accession>A0A1S3D9N8</accession>
<feature type="compositionally biased region" description="Polar residues" evidence="2">
    <location>
        <begin position="225"/>
        <end position="238"/>
    </location>
</feature>
<gene>
    <name evidence="5 6" type="primary">LOC103514103</name>
</gene>
<feature type="compositionally biased region" description="Low complexity" evidence="2">
    <location>
        <begin position="189"/>
        <end position="215"/>
    </location>
</feature>
<dbReference type="GO" id="GO:0008010">
    <property type="term" value="F:structural constituent of chitin-based larval cuticle"/>
    <property type="evidence" value="ECO:0007669"/>
    <property type="project" value="TreeGrafter"/>
</dbReference>
<dbReference type="PROSITE" id="PS51155">
    <property type="entry name" value="CHIT_BIND_RR_2"/>
    <property type="match status" value="1"/>
</dbReference>
<sequence>MAPFTAQLVILACVGVSLAQGQRFQSAPRVVESDYESYDDVPQQRAQAPVVSRATGPSPSRNNILSDSTVKSTTPVVAILKQINRHNEDGSYTYGYEGGDGSFKIETKSANGEVMGKYGYVDDSGKVRVIEYGANKYGFQPSGEGITVPPPNLVEEVTEVPSRRGQGQAADEPVEYDEQIVEKPRPRPLARAPAPKPSFSRQPQQQFASASFQSRDSLLQEEIDPQQNTAPVQFVNQDPSPPRPPPSFSAPPQSFSAPAPSFSSGSFSAFLTSDNAPPQRPAPARVPQFSNAAPAPPRPQSFANAAPVPPRPQSFAGASPVPPRPQSFAGASPVPPRPAAFAGASLVSTSEDSFQSQPQFRPRPAQAFFQPAPPSFGPPPRPVSRQSSSSILDQLAQDYALPQGGARPLHDITFGAQ</sequence>
<feature type="region of interest" description="Disordered" evidence="2">
    <location>
        <begin position="35"/>
        <end position="67"/>
    </location>
</feature>
<reference evidence="5 6" key="1">
    <citation type="submission" date="2025-04" db="UniProtKB">
        <authorList>
            <consortium name="RefSeq"/>
        </authorList>
    </citation>
    <scope>IDENTIFICATION</scope>
</reference>
<dbReference type="GO" id="GO:0062129">
    <property type="term" value="C:chitin-based extracellular matrix"/>
    <property type="evidence" value="ECO:0007669"/>
    <property type="project" value="TreeGrafter"/>
</dbReference>
<proteinExistence type="predicted"/>
<keyword evidence="4" id="KW-1185">Reference proteome</keyword>
<dbReference type="PaxDb" id="121845-A0A1S3D9N8"/>
<protein>
    <submittedName>
        <fullName evidence="6">Extensin-like isoform X1</fullName>
    </submittedName>
    <submittedName>
        <fullName evidence="5">Extensin-like isoform X2</fullName>
    </submittedName>
</protein>
<dbReference type="Proteomes" id="UP000079169">
    <property type="component" value="Unplaced"/>
</dbReference>
<evidence type="ECO:0000313" key="5">
    <source>
        <dbReference type="RefSeq" id="XP_008477190.1"/>
    </source>
</evidence>
<dbReference type="PANTHER" id="PTHR10380:SF234">
    <property type="entry name" value="CUTICULAR PROTEIN 97EA, ISOFORM A"/>
    <property type="match status" value="1"/>
</dbReference>
<dbReference type="Pfam" id="PF00379">
    <property type="entry name" value="Chitin_bind_4"/>
    <property type="match status" value="1"/>
</dbReference>
<evidence type="ECO:0000256" key="3">
    <source>
        <dbReference type="SAM" id="SignalP"/>
    </source>
</evidence>